<feature type="domain" description="N-acetyltransferase" evidence="1">
    <location>
        <begin position="3"/>
        <end position="148"/>
    </location>
</feature>
<organism evidence="2 3">
    <name type="scientific">Vibrio zhugei</name>
    <dbReference type="NCBI Taxonomy" id="2479546"/>
    <lineage>
        <taxon>Bacteria</taxon>
        <taxon>Pseudomonadati</taxon>
        <taxon>Pseudomonadota</taxon>
        <taxon>Gammaproteobacteria</taxon>
        <taxon>Vibrionales</taxon>
        <taxon>Vibrionaceae</taxon>
        <taxon>Vibrio</taxon>
    </lineage>
</organism>
<proteinExistence type="predicted"/>
<dbReference type="EMBL" id="JBHRSE010000106">
    <property type="protein sequence ID" value="MFC3025133.1"/>
    <property type="molecule type" value="Genomic_DNA"/>
</dbReference>
<keyword evidence="2" id="KW-0012">Acyltransferase</keyword>
<dbReference type="GO" id="GO:0016746">
    <property type="term" value="F:acyltransferase activity"/>
    <property type="evidence" value="ECO:0007669"/>
    <property type="project" value="UniProtKB-KW"/>
</dbReference>
<protein>
    <submittedName>
        <fullName evidence="2">GNAT family N-acetyltransferase</fullName>
        <ecNumber evidence="2">2.3.1.-</ecNumber>
    </submittedName>
</protein>
<dbReference type="RefSeq" id="WP_123015808.1">
    <property type="nucleotide sequence ID" value="NZ_CP033078.1"/>
</dbReference>
<accession>A0ABV7CDU5</accession>
<keyword evidence="3" id="KW-1185">Reference proteome</keyword>
<dbReference type="Gene3D" id="3.40.630.30">
    <property type="match status" value="1"/>
</dbReference>
<dbReference type="PROSITE" id="PS51186">
    <property type="entry name" value="GNAT"/>
    <property type="match status" value="1"/>
</dbReference>
<name>A0ABV7CDU5_9VIBR</name>
<evidence type="ECO:0000259" key="1">
    <source>
        <dbReference type="PROSITE" id="PS51186"/>
    </source>
</evidence>
<dbReference type="Proteomes" id="UP001595384">
    <property type="component" value="Unassembled WGS sequence"/>
</dbReference>
<gene>
    <name evidence="2" type="ORF">ACFODT_15105</name>
</gene>
<dbReference type="Pfam" id="PF00583">
    <property type="entry name" value="Acetyltransf_1"/>
    <property type="match status" value="1"/>
</dbReference>
<reference evidence="3" key="1">
    <citation type="journal article" date="2019" name="Int. J. Syst. Evol. Microbiol.">
        <title>The Global Catalogue of Microorganisms (GCM) 10K type strain sequencing project: providing services to taxonomists for standard genome sequencing and annotation.</title>
        <authorList>
            <consortium name="The Broad Institute Genomics Platform"/>
            <consortium name="The Broad Institute Genome Sequencing Center for Infectious Disease"/>
            <person name="Wu L."/>
            <person name="Ma J."/>
        </authorList>
    </citation>
    <scope>NUCLEOTIDE SEQUENCE [LARGE SCALE GENOMIC DNA]</scope>
    <source>
        <strain evidence="3">KCTC 62784</strain>
    </source>
</reference>
<dbReference type="SUPFAM" id="SSF55729">
    <property type="entry name" value="Acyl-CoA N-acyltransferases (Nat)"/>
    <property type="match status" value="1"/>
</dbReference>
<evidence type="ECO:0000313" key="3">
    <source>
        <dbReference type="Proteomes" id="UP001595384"/>
    </source>
</evidence>
<keyword evidence="2" id="KW-0808">Transferase</keyword>
<comment type="caution">
    <text evidence="2">The sequence shown here is derived from an EMBL/GenBank/DDBJ whole genome shotgun (WGS) entry which is preliminary data.</text>
</comment>
<dbReference type="InterPro" id="IPR016181">
    <property type="entry name" value="Acyl_CoA_acyltransferase"/>
</dbReference>
<evidence type="ECO:0000313" key="2">
    <source>
        <dbReference type="EMBL" id="MFC3025133.1"/>
    </source>
</evidence>
<dbReference type="EC" id="2.3.1.-" evidence="2"/>
<dbReference type="InterPro" id="IPR000182">
    <property type="entry name" value="GNAT_dom"/>
</dbReference>
<sequence>MEIELYKLKNNESGCLFSLFKKYMQSVITVALGWDEKFQRNGFESRLHPEWFRWVYCNNEKVGLVCSHLTDNSLHVHLLIIFTEAQRKGIAFKVLNLLEFEANNHNLNVTLSCFKNNKPALSMYYKLGYSVSSEDEYFYNFISHSEKT</sequence>